<dbReference type="PANTHER" id="PTHR31569">
    <property type="entry name" value="SWIM-TYPE DOMAIN-CONTAINING PROTEIN"/>
    <property type="match status" value="1"/>
</dbReference>
<keyword evidence="4" id="KW-1185">Reference proteome</keyword>
<comment type="caution">
    <text evidence="2">The sequence shown here is derived from an EMBL/GenBank/DDBJ whole genome shotgun (WGS) entry which is preliminary data.</text>
</comment>
<dbReference type="EMBL" id="MJFZ01001401">
    <property type="protein sequence ID" value="RAW22182.1"/>
    <property type="molecule type" value="Genomic_DNA"/>
</dbReference>
<dbReference type="PANTHER" id="PTHR31569:SF4">
    <property type="entry name" value="SWIM-TYPE DOMAIN-CONTAINING PROTEIN"/>
    <property type="match status" value="1"/>
</dbReference>
<dbReference type="VEuPathDB" id="FungiDB:PC110_g21376"/>
<dbReference type="EMBL" id="MJFZ01000738">
    <property type="protein sequence ID" value="RAW25554.1"/>
    <property type="molecule type" value="Genomic_DNA"/>
</dbReference>
<protein>
    <recommendedName>
        <fullName evidence="1">MULE transposase domain-containing protein</fullName>
    </recommendedName>
</protein>
<evidence type="ECO:0000259" key="1">
    <source>
        <dbReference type="Pfam" id="PF10551"/>
    </source>
</evidence>
<proteinExistence type="predicted"/>
<feature type="domain" description="MULE transposase" evidence="1">
    <location>
        <begin position="4"/>
        <end position="76"/>
    </location>
</feature>
<dbReference type="STRING" id="29920.A0A329RFJ8"/>
<dbReference type="Pfam" id="PF10551">
    <property type="entry name" value="MULE"/>
    <property type="match status" value="1"/>
</dbReference>
<accession>A0A329RFJ8</accession>
<reference evidence="2 4" key="1">
    <citation type="submission" date="2018-01" db="EMBL/GenBank/DDBJ databases">
        <title>Draft genome of the strawberry crown rot pathogen Phytophthora cactorum.</title>
        <authorList>
            <person name="Armitage A.D."/>
            <person name="Lysoe E."/>
            <person name="Nellist C.F."/>
            <person name="Harrison R.J."/>
            <person name="Brurberg M.B."/>
        </authorList>
    </citation>
    <scope>NUCLEOTIDE SEQUENCE [LARGE SCALE GENOMIC DNA]</scope>
    <source>
        <strain evidence="2 4">10300</strain>
    </source>
</reference>
<dbReference type="InterPro" id="IPR018289">
    <property type="entry name" value="MULE_transposase_dom"/>
</dbReference>
<dbReference type="AlphaFoldDB" id="A0A329RFJ8"/>
<organism evidence="2 4">
    <name type="scientific">Phytophthora cactorum</name>
    <dbReference type="NCBI Taxonomy" id="29920"/>
    <lineage>
        <taxon>Eukaryota</taxon>
        <taxon>Sar</taxon>
        <taxon>Stramenopiles</taxon>
        <taxon>Oomycota</taxon>
        <taxon>Peronosporomycetes</taxon>
        <taxon>Peronosporales</taxon>
        <taxon>Peronosporaceae</taxon>
        <taxon>Phytophthora</taxon>
    </lineage>
</organism>
<name>A0A329RFJ8_9STRA</name>
<evidence type="ECO:0000313" key="3">
    <source>
        <dbReference type="EMBL" id="RAW25554.1"/>
    </source>
</evidence>
<gene>
    <name evidence="3" type="ORF">PC110_g18040</name>
    <name evidence="2" type="ORF">PC110_g21376</name>
</gene>
<sequence length="199" mass="22741">MANMNTVLPIAQCWLPGEAEEDFTWALTKLQQLMVATEVGQPSVVIADRDQACMNAIGHLFPEVSSLVCRWHMNRNVLAKTRTVGQVEIVNPVLSQDKYENTVATDYFMELFYIAVDSSTETAFEENLVKIRSKSVELADYLDLHRWKYKEKLVTCRSSQYLNFGYRDTSAVEGTHSKCKAWLETSRGDLYKAFKKLLP</sequence>
<evidence type="ECO:0000313" key="2">
    <source>
        <dbReference type="EMBL" id="RAW22182.1"/>
    </source>
</evidence>
<dbReference type="VEuPathDB" id="FungiDB:PC110_g18040"/>
<evidence type="ECO:0000313" key="4">
    <source>
        <dbReference type="Proteomes" id="UP000251314"/>
    </source>
</evidence>
<dbReference type="InterPro" id="IPR052579">
    <property type="entry name" value="Zinc_finger_SWIM"/>
</dbReference>
<dbReference type="Proteomes" id="UP000251314">
    <property type="component" value="Unassembled WGS sequence"/>
</dbReference>
<dbReference type="OrthoDB" id="122390at2759"/>